<gene>
    <name evidence="1" type="ORF">SAMN04487995_2278</name>
</gene>
<keyword evidence="2" id="KW-1185">Reference proteome</keyword>
<name>A0A1H6TUX8_9BACT</name>
<reference evidence="1 2" key="1">
    <citation type="submission" date="2016-10" db="EMBL/GenBank/DDBJ databases">
        <authorList>
            <person name="de Groot N.N."/>
        </authorList>
    </citation>
    <scope>NUCLEOTIDE SEQUENCE [LARGE SCALE GENOMIC DNA]</scope>
    <source>
        <strain evidence="1 2">DSM 19938</strain>
    </source>
</reference>
<dbReference type="STRING" id="408657.SAMN04487995_2278"/>
<dbReference type="EMBL" id="FNXY01000003">
    <property type="protein sequence ID" value="SEI80060.1"/>
    <property type="molecule type" value="Genomic_DNA"/>
</dbReference>
<protein>
    <submittedName>
        <fullName evidence="1">Uncharacterized protein</fullName>
    </submittedName>
</protein>
<evidence type="ECO:0000313" key="2">
    <source>
        <dbReference type="Proteomes" id="UP000199532"/>
    </source>
</evidence>
<accession>A0A1H6TUX8</accession>
<proteinExistence type="predicted"/>
<sequence>MPVFNIGLVKHKIVKLWFKVKLKLSIHKISYQTVFFFLRRIHLLGGKVLDFINVSLI</sequence>
<dbReference type="AlphaFoldDB" id="A0A1H6TUX8"/>
<organism evidence="1 2">
    <name type="scientific">Dyadobacter koreensis</name>
    <dbReference type="NCBI Taxonomy" id="408657"/>
    <lineage>
        <taxon>Bacteria</taxon>
        <taxon>Pseudomonadati</taxon>
        <taxon>Bacteroidota</taxon>
        <taxon>Cytophagia</taxon>
        <taxon>Cytophagales</taxon>
        <taxon>Spirosomataceae</taxon>
        <taxon>Dyadobacter</taxon>
    </lineage>
</organism>
<evidence type="ECO:0000313" key="1">
    <source>
        <dbReference type="EMBL" id="SEI80060.1"/>
    </source>
</evidence>
<dbReference type="Proteomes" id="UP000199532">
    <property type="component" value="Unassembled WGS sequence"/>
</dbReference>